<dbReference type="PROSITE" id="PS51751">
    <property type="entry name" value="EXPERA"/>
    <property type="match status" value="1"/>
</dbReference>
<keyword evidence="5 6" id="KW-0472">Membrane</keyword>
<dbReference type="InterPro" id="IPR033118">
    <property type="entry name" value="EXPERA"/>
</dbReference>
<name>A0A024SMJ6_HYPJR</name>
<dbReference type="GO" id="GO:0047750">
    <property type="term" value="F:cholestenol delta-isomerase activity"/>
    <property type="evidence" value="ECO:0007669"/>
    <property type="project" value="InterPro"/>
</dbReference>
<protein>
    <submittedName>
        <fullName evidence="9">Emopamil-binding protein</fullName>
    </submittedName>
</protein>
<evidence type="ECO:0000259" key="8">
    <source>
        <dbReference type="PROSITE" id="PS51751"/>
    </source>
</evidence>
<accession>A0A024SMJ6</accession>
<dbReference type="PANTHER" id="PTHR14207">
    <property type="entry name" value="STEROL ISOMERASE"/>
    <property type="match status" value="1"/>
</dbReference>
<feature type="domain" description="EXPERA" evidence="8">
    <location>
        <begin position="53"/>
        <end position="231"/>
    </location>
</feature>
<proteinExistence type="inferred from homology"/>
<evidence type="ECO:0000256" key="4">
    <source>
        <dbReference type="ARBA" id="ARBA00022989"/>
    </source>
</evidence>
<evidence type="ECO:0000256" key="1">
    <source>
        <dbReference type="ARBA" id="ARBA00004141"/>
    </source>
</evidence>
<evidence type="ECO:0000313" key="10">
    <source>
        <dbReference type="Proteomes" id="UP000024376"/>
    </source>
</evidence>
<evidence type="ECO:0000256" key="3">
    <source>
        <dbReference type="ARBA" id="ARBA00022692"/>
    </source>
</evidence>
<dbReference type="AlphaFoldDB" id="A0A024SMJ6"/>
<sequence>MASQPSSSSSALPPDLFDKTTLISLASTLAIVLIAYLASRIALPRSSTTTTTTIRFLFIWHLADALCHFLLEGSFLYHCFFSSIPVAEARRRGILADLVPTPYNFLGREDGAIYGPQSGGDNPFAQLWMVYARADRRWAGADLGVISLELLTVFFDGPLAVYICYLLAKGNPKASIWMIVLATCELYGGFMTFCPEWLTGNINLDGSNFMYLWVYLVFFNMLWVFIPLFAIAYSIGDISNAFAVREALRQARKKH</sequence>
<dbReference type="EMBL" id="KI911139">
    <property type="protein sequence ID" value="ETS06171.1"/>
    <property type="molecule type" value="Genomic_DNA"/>
</dbReference>
<feature type="transmembrane region" description="Helical" evidence="7">
    <location>
        <begin position="20"/>
        <end position="38"/>
    </location>
</feature>
<gene>
    <name evidence="9" type="ORF">M419DRAFT_4462</name>
</gene>
<evidence type="ECO:0000256" key="5">
    <source>
        <dbReference type="ARBA" id="ARBA00023136"/>
    </source>
</evidence>
<comment type="similarity">
    <text evidence="2">Belongs to the EBP family.</text>
</comment>
<dbReference type="OrthoDB" id="5415655at2759"/>
<dbReference type="HOGENOM" id="CLU_072128_1_0_1"/>
<evidence type="ECO:0000256" key="7">
    <source>
        <dbReference type="SAM" id="Phobius"/>
    </source>
</evidence>
<dbReference type="Pfam" id="PF05241">
    <property type="entry name" value="EBP"/>
    <property type="match status" value="1"/>
</dbReference>
<keyword evidence="4 6" id="KW-1133">Transmembrane helix</keyword>
<evidence type="ECO:0000256" key="6">
    <source>
        <dbReference type="PROSITE-ProRule" id="PRU01087"/>
    </source>
</evidence>
<comment type="subcellular location">
    <subcellularLocation>
        <location evidence="1">Membrane</location>
        <topology evidence="1">Multi-pass membrane protein</topology>
    </subcellularLocation>
</comment>
<feature type="transmembrane region" description="Helical" evidence="7">
    <location>
        <begin position="143"/>
        <end position="168"/>
    </location>
</feature>
<organism evidence="9 10">
    <name type="scientific">Hypocrea jecorina (strain ATCC 56765 / BCRC 32924 / NRRL 11460 / Rut C-30)</name>
    <name type="common">Trichoderma reesei</name>
    <dbReference type="NCBI Taxonomy" id="1344414"/>
    <lineage>
        <taxon>Eukaryota</taxon>
        <taxon>Fungi</taxon>
        <taxon>Dikarya</taxon>
        <taxon>Ascomycota</taxon>
        <taxon>Pezizomycotina</taxon>
        <taxon>Sordariomycetes</taxon>
        <taxon>Hypocreomycetidae</taxon>
        <taxon>Hypocreales</taxon>
        <taxon>Hypocreaceae</taxon>
        <taxon>Trichoderma</taxon>
    </lineage>
</organism>
<dbReference type="GO" id="GO:0005783">
    <property type="term" value="C:endoplasmic reticulum"/>
    <property type="evidence" value="ECO:0007669"/>
    <property type="project" value="TreeGrafter"/>
</dbReference>
<evidence type="ECO:0000313" key="9">
    <source>
        <dbReference type="EMBL" id="ETS06171.1"/>
    </source>
</evidence>
<feature type="transmembrane region" description="Helical" evidence="7">
    <location>
        <begin position="174"/>
        <end position="198"/>
    </location>
</feature>
<feature type="transmembrane region" description="Helical" evidence="7">
    <location>
        <begin position="210"/>
        <end position="235"/>
    </location>
</feature>
<keyword evidence="3 6" id="KW-0812">Transmembrane</keyword>
<dbReference type="GO" id="GO:0016125">
    <property type="term" value="P:sterol metabolic process"/>
    <property type="evidence" value="ECO:0007669"/>
    <property type="project" value="InterPro"/>
</dbReference>
<dbReference type="GO" id="GO:0016020">
    <property type="term" value="C:membrane"/>
    <property type="evidence" value="ECO:0007669"/>
    <property type="project" value="UniProtKB-SubCell"/>
</dbReference>
<dbReference type="InterPro" id="IPR007905">
    <property type="entry name" value="EBP"/>
</dbReference>
<dbReference type="Proteomes" id="UP000024376">
    <property type="component" value="Unassembled WGS sequence"/>
</dbReference>
<reference evidence="10" key="1">
    <citation type="journal article" date="2013" name="Ind. Biotechnol.">
        <title>Comparative genomics analysis of Trichoderma reesei strains.</title>
        <authorList>
            <person name="Koike H."/>
            <person name="Aerts A."/>
            <person name="LaButti K."/>
            <person name="Grigoriev I.V."/>
            <person name="Baker S.E."/>
        </authorList>
    </citation>
    <scope>NUCLEOTIDE SEQUENCE [LARGE SCALE GENOMIC DNA]</scope>
    <source>
        <strain evidence="10">ATCC 56765 / BCRC 32924 / NRRL 11460 / Rut C-30</strain>
    </source>
</reference>
<dbReference type="KEGG" id="trr:M419DRAFT_4462"/>
<dbReference type="PANTHER" id="PTHR14207:SF1">
    <property type="entry name" value="EMOPAMIL-BINDING PROTEIN-LIKE"/>
    <property type="match status" value="1"/>
</dbReference>
<evidence type="ECO:0000256" key="2">
    <source>
        <dbReference type="ARBA" id="ARBA00008337"/>
    </source>
</evidence>